<organism evidence="1 2">
    <name type="scientific">Xanthomonas axonopodis pv. melhusii</name>
    <dbReference type="NCBI Taxonomy" id="487834"/>
    <lineage>
        <taxon>Bacteria</taxon>
        <taxon>Pseudomonadati</taxon>
        <taxon>Pseudomonadota</taxon>
        <taxon>Gammaproteobacteria</taxon>
        <taxon>Lysobacterales</taxon>
        <taxon>Lysobacteraceae</taxon>
        <taxon>Xanthomonas</taxon>
    </lineage>
</organism>
<accession>A0A1T1NZ49</accession>
<name>A0A1T1NZ49_9XANT</name>
<comment type="caution">
    <text evidence="1">The sequence shown here is derived from an EMBL/GenBank/DDBJ whole genome shotgun (WGS) entry which is preliminary data.</text>
</comment>
<proteinExistence type="predicted"/>
<dbReference type="Proteomes" id="UP000190559">
    <property type="component" value="Unassembled WGS sequence"/>
</dbReference>
<dbReference type="AlphaFoldDB" id="A0A1T1NZ49"/>
<protein>
    <submittedName>
        <fullName evidence="1">Uncharacterized protein</fullName>
    </submittedName>
</protein>
<reference evidence="1 2" key="1">
    <citation type="submission" date="2015-12" db="EMBL/GenBank/DDBJ databases">
        <authorList>
            <person name="Shamseldin A."/>
            <person name="Moawad H."/>
            <person name="Abd El-Rahim W.M."/>
            <person name="Sadowsky M.J."/>
        </authorList>
    </citation>
    <scope>NUCLEOTIDE SEQUENCE [LARGE SCALE GENOMIC DNA]</scope>
    <source>
        <strain evidence="1 2">LMG9050</strain>
    </source>
</reference>
<evidence type="ECO:0000313" key="1">
    <source>
        <dbReference type="EMBL" id="OOW68668.1"/>
    </source>
</evidence>
<evidence type="ECO:0000313" key="2">
    <source>
        <dbReference type="Proteomes" id="UP000190559"/>
    </source>
</evidence>
<gene>
    <name evidence="1" type="ORF">Xmlh_13070</name>
</gene>
<dbReference type="RefSeq" id="WP_078563970.1">
    <property type="nucleotide sequence ID" value="NZ_LOJW01000028.1"/>
</dbReference>
<dbReference type="EMBL" id="LOJW01000028">
    <property type="protein sequence ID" value="OOW68668.1"/>
    <property type="molecule type" value="Genomic_DNA"/>
</dbReference>
<sequence>MFIHPRQPVAFFDARLLDIVADPEQHGSDRLLFEYQGNTFEKPTFAGSAERAAKAKAEGSKPLAEVGQIGVIMNADPGSDFPMYRFQPYMDQSLRRAFELDVFEHVAPVGSPRYNAERIGWRNAACIDGFLAPAGIIPGENGRFIEDTTEGVELDVPREFFELCAQFKRTPEEVLRGFIADAAGLMNYYREPRADGYSSNGSDERDMAYSYIERAYGMFRED</sequence>